<evidence type="ECO:0000313" key="4">
    <source>
        <dbReference type="WBParaSite" id="SBAD_0000880901-mRNA-1"/>
    </source>
</evidence>
<proteinExistence type="predicted"/>
<reference evidence="4" key="1">
    <citation type="submission" date="2016-06" db="UniProtKB">
        <authorList>
            <consortium name="WormBaseParasite"/>
        </authorList>
    </citation>
    <scope>IDENTIFICATION</scope>
</reference>
<feature type="domain" description="Kinesin-like KIF1-type" evidence="1">
    <location>
        <begin position="136"/>
        <end position="182"/>
    </location>
</feature>
<evidence type="ECO:0000313" key="2">
    <source>
        <dbReference type="EMBL" id="VDP17466.1"/>
    </source>
</evidence>
<dbReference type="Pfam" id="PF12423">
    <property type="entry name" value="KIF1B"/>
    <property type="match status" value="1"/>
</dbReference>
<accession>A0A183IY00</accession>
<name>A0A183IY00_9BILA</name>
<evidence type="ECO:0000259" key="1">
    <source>
        <dbReference type="Pfam" id="PF12423"/>
    </source>
</evidence>
<dbReference type="OrthoDB" id="5846472at2759"/>
<dbReference type="EMBL" id="UZAM01011655">
    <property type="protein sequence ID" value="VDP17466.1"/>
    <property type="molecule type" value="Genomic_DNA"/>
</dbReference>
<dbReference type="Proteomes" id="UP000270296">
    <property type="component" value="Unassembled WGS sequence"/>
</dbReference>
<organism evidence="4">
    <name type="scientific">Soboliphyme baturini</name>
    <dbReference type="NCBI Taxonomy" id="241478"/>
    <lineage>
        <taxon>Eukaryota</taxon>
        <taxon>Metazoa</taxon>
        <taxon>Ecdysozoa</taxon>
        <taxon>Nematoda</taxon>
        <taxon>Enoplea</taxon>
        <taxon>Dorylaimia</taxon>
        <taxon>Dioctophymatida</taxon>
        <taxon>Dioctophymatoidea</taxon>
        <taxon>Soboliphymatidae</taxon>
        <taxon>Soboliphyme</taxon>
    </lineage>
</organism>
<protein>
    <submittedName>
        <fullName evidence="4">KIF1B domain-containing protein</fullName>
    </submittedName>
</protein>
<dbReference type="WBParaSite" id="SBAD_0000880901-mRNA-1">
    <property type="protein sequence ID" value="SBAD_0000880901-mRNA-1"/>
    <property type="gene ID" value="SBAD_0000880901"/>
</dbReference>
<gene>
    <name evidence="2" type="ORF">SBAD_LOCUS8498</name>
</gene>
<sequence>MHYWSLEKLNRALADMRSTHWSLAPARARILDRTSNTFTYTFRIISPIQTLRANGLSAAARGTITSGRWLLFLEHDRQILFKAQRLTRMRSIYDAQFPVSPVITPDSASTENDLFQCWSTCSNHSHFNFCDLTPSRQRLELMHELYMSEVESIPNTPQQTVETLLGTDPFYDRFPWFRLVGRAFVYLTNLLHNFSLVHKVAIVNEKGDVKGYLRVGIQSVDKNEEEKIDSVKKVRQSAKLHFRQEYFFKKKCKNDMSNNSLNALSLEDRIIEGYSGDCSDQNDELVTKPVSNTNSLLCSNAYEQIDDFPFEFPPHMREGEEFTFRVTLTVSKAFLYYVHHFPIIFEIFGHYQPPSKDCEYEASTNCYPLFMK</sequence>
<evidence type="ECO:0000313" key="3">
    <source>
        <dbReference type="Proteomes" id="UP000270296"/>
    </source>
</evidence>
<dbReference type="InterPro" id="IPR022140">
    <property type="entry name" value="Kinesin-like_KIF1-typ"/>
</dbReference>
<reference evidence="2 3" key="2">
    <citation type="submission" date="2018-11" db="EMBL/GenBank/DDBJ databases">
        <authorList>
            <consortium name="Pathogen Informatics"/>
        </authorList>
    </citation>
    <scope>NUCLEOTIDE SEQUENCE [LARGE SCALE GENOMIC DNA]</scope>
</reference>
<keyword evidence="3" id="KW-1185">Reference proteome</keyword>
<dbReference type="AlphaFoldDB" id="A0A183IY00"/>